<name>Q6IIM0_DROME</name>
<proteinExistence type="predicted"/>
<accession>Q6IIM0</accession>
<keyword evidence="1" id="KW-1133">Transmembrane helix</keyword>
<feature type="transmembrane region" description="Helical" evidence="1">
    <location>
        <begin position="100"/>
        <end position="118"/>
    </location>
</feature>
<sequence>MLDAGGLGLRMVEAGPPLMMLMMMIAIVMMMPMMTPGGGGVVVLKLGHSQLLLCYLPHFLFPVTLPHIPLPTTTETTGATTTSAASSTFDINGYSGLTSFSNTTHLLLAICCLLHFWFSQLPDSLYPVAPLPCPPHPPARSLNYTLPPSFLAFCVLLSVLSVARSSQAIQLPKRVCQPACILPADPGASGPGPLASCPISSCCKLMFIN</sequence>
<organism evidence="2">
    <name type="scientific">Drosophila melanogaster</name>
    <name type="common">Fruit fly</name>
    <dbReference type="NCBI Taxonomy" id="7227"/>
    <lineage>
        <taxon>Eukaryota</taxon>
        <taxon>Metazoa</taxon>
        <taxon>Ecdysozoa</taxon>
        <taxon>Arthropoda</taxon>
        <taxon>Hexapoda</taxon>
        <taxon>Insecta</taxon>
        <taxon>Pterygota</taxon>
        <taxon>Neoptera</taxon>
        <taxon>Endopterygota</taxon>
        <taxon>Diptera</taxon>
        <taxon>Brachycera</taxon>
        <taxon>Muscomorpha</taxon>
        <taxon>Ephydroidea</taxon>
        <taxon>Drosophilidae</taxon>
        <taxon>Drosophila</taxon>
        <taxon>Sophophora</taxon>
    </lineage>
</organism>
<feature type="transmembrane region" description="Helical" evidence="1">
    <location>
        <begin position="144"/>
        <end position="163"/>
    </location>
</feature>
<protein>
    <submittedName>
        <fullName evidence="2">HDC17643</fullName>
    </submittedName>
</protein>
<gene>
    <name evidence="2" type="ORF">HDC17643</name>
</gene>
<dbReference type="AlphaFoldDB" id="Q6IIM0"/>
<keyword evidence="1" id="KW-0472">Membrane</keyword>
<evidence type="ECO:0000313" key="2">
    <source>
        <dbReference type="EMBL" id="DAA03246.1"/>
    </source>
</evidence>
<keyword evidence="1" id="KW-0812">Transmembrane</keyword>
<feature type="transmembrane region" description="Helical" evidence="1">
    <location>
        <begin position="20"/>
        <end position="44"/>
    </location>
</feature>
<dbReference type="EMBL" id="BK003046">
    <property type="protein sequence ID" value="DAA03246.1"/>
    <property type="molecule type" value="Genomic_DNA"/>
</dbReference>
<reference evidence="2" key="1">
    <citation type="journal article" date="2003" name="Genome Biol.">
        <title>An integrated gene annotation and transcriptional profiling approach towards the full gene content of the Drosophila genome.</title>
        <authorList>
            <person name="Hild M."/>
            <person name="Beckmann B."/>
            <person name="Haas S.A."/>
            <person name="Koch B."/>
            <person name="Solovyev V."/>
            <person name="Busold C."/>
            <person name="Fellenberg K."/>
            <person name="Boutros M."/>
            <person name="Vingron M."/>
            <person name="Sauer F."/>
            <person name="Hoheisel J.D."/>
            <person name="Paro R."/>
        </authorList>
    </citation>
    <scope>NUCLEOTIDE SEQUENCE</scope>
</reference>
<evidence type="ECO:0000256" key="1">
    <source>
        <dbReference type="SAM" id="Phobius"/>
    </source>
</evidence>